<dbReference type="InterPro" id="IPR002173">
    <property type="entry name" value="Carboh/pur_kinase_PfkB_CS"/>
</dbReference>
<dbReference type="Gene3D" id="3.40.1190.20">
    <property type="match status" value="1"/>
</dbReference>
<name>A0A7W8EBK2_9BACT</name>
<accession>A0A7W8EBK2</accession>
<keyword evidence="1" id="KW-0808">Transferase</keyword>
<protein>
    <submittedName>
        <fullName evidence="4">Sugar/nucleoside kinase (Ribokinase family)</fullName>
    </submittedName>
</protein>
<dbReference type="Proteomes" id="UP000584867">
    <property type="component" value="Unassembled WGS sequence"/>
</dbReference>
<proteinExistence type="predicted"/>
<gene>
    <name evidence="4" type="ORF">HDF15_004176</name>
</gene>
<comment type="caution">
    <text evidence="4">The sequence shown here is derived from an EMBL/GenBank/DDBJ whole genome shotgun (WGS) entry which is preliminary data.</text>
</comment>
<evidence type="ECO:0000313" key="5">
    <source>
        <dbReference type="Proteomes" id="UP000584867"/>
    </source>
</evidence>
<evidence type="ECO:0000256" key="2">
    <source>
        <dbReference type="ARBA" id="ARBA00022777"/>
    </source>
</evidence>
<evidence type="ECO:0000256" key="1">
    <source>
        <dbReference type="ARBA" id="ARBA00022679"/>
    </source>
</evidence>
<dbReference type="SUPFAM" id="SSF53613">
    <property type="entry name" value="Ribokinase-like"/>
    <property type="match status" value="1"/>
</dbReference>
<dbReference type="PROSITE" id="PS00584">
    <property type="entry name" value="PFKB_KINASES_2"/>
    <property type="match status" value="1"/>
</dbReference>
<feature type="domain" description="Carbohydrate kinase PfkB" evidence="3">
    <location>
        <begin position="26"/>
        <end position="277"/>
    </location>
</feature>
<dbReference type="PANTHER" id="PTHR47098:SF2">
    <property type="entry name" value="PROTEIN MAK32"/>
    <property type="match status" value="1"/>
</dbReference>
<sequence>MTSSASVFGNFTIDDLVFPDGSTRWAVPGGSVIYTALGAALWTGRASIVAPLSADYPIELLDERIDLSRCRRVARTLRNWGLYEEDGRRHFVSRSATRGWAEFSPKPADALSGVQTAAHIAPLPHDIAIGLARELRKAGTLYLSLDLDDHDLLGRASLEEIVELIRAVDLFLPSRQDVLAIFPGVTPLEALYKLRALAPDVALIAIKCGAEGAIAHVAGAGERIHIPAIPVEPVDTTGAGDAFCGGVLAGFAIGDDPITALLYGTVSASFCIESYSFSSLSAATGQEATSRLAALRQRVELHPMGG</sequence>
<dbReference type="GO" id="GO:0016301">
    <property type="term" value="F:kinase activity"/>
    <property type="evidence" value="ECO:0007669"/>
    <property type="project" value="UniProtKB-KW"/>
</dbReference>
<dbReference type="RefSeq" id="WP_184258819.1">
    <property type="nucleotide sequence ID" value="NZ_JACHIO010000020.1"/>
</dbReference>
<dbReference type="InterPro" id="IPR011611">
    <property type="entry name" value="PfkB_dom"/>
</dbReference>
<reference evidence="4 5" key="1">
    <citation type="submission" date="2020-08" db="EMBL/GenBank/DDBJ databases">
        <title>Genomic Encyclopedia of Type Strains, Phase IV (KMG-V): Genome sequencing to study the core and pangenomes of soil and plant-associated prokaryotes.</title>
        <authorList>
            <person name="Whitman W."/>
        </authorList>
    </citation>
    <scope>NUCLEOTIDE SEQUENCE [LARGE SCALE GENOMIC DNA]</scope>
    <source>
        <strain evidence="4 5">X5P3</strain>
    </source>
</reference>
<dbReference type="Pfam" id="PF00294">
    <property type="entry name" value="PfkB"/>
    <property type="match status" value="1"/>
</dbReference>
<organism evidence="4 5">
    <name type="scientific">Granulicella mallensis</name>
    <dbReference type="NCBI Taxonomy" id="940614"/>
    <lineage>
        <taxon>Bacteria</taxon>
        <taxon>Pseudomonadati</taxon>
        <taxon>Acidobacteriota</taxon>
        <taxon>Terriglobia</taxon>
        <taxon>Terriglobales</taxon>
        <taxon>Acidobacteriaceae</taxon>
        <taxon>Granulicella</taxon>
    </lineage>
</organism>
<dbReference type="AlphaFoldDB" id="A0A7W8EBK2"/>
<dbReference type="InterPro" id="IPR029056">
    <property type="entry name" value="Ribokinase-like"/>
</dbReference>
<evidence type="ECO:0000259" key="3">
    <source>
        <dbReference type="Pfam" id="PF00294"/>
    </source>
</evidence>
<dbReference type="EMBL" id="JACHIO010000020">
    <property type="protein sequence ID" value="MBB5065806.1"/>
    <property type="molecule type" value="Genomic_DNA"/>
</dbReference>
<dbReference type="PANTHER" id="PTHR47098">
    <property type="entry name" value="PROTEIN MAK32"/>
    <property type="match status" value="1"/>
</dbReference>
<keyword evidence="2 4" id="KW-0418">Kinase</keyword>
<evidence type="ECO:0000313" key="4">
    <source>
        <dbReference type="EMBL" id="MBB5065806.1"/>
    </source>
</evidence>